<dbReference type="KEGG" id="tva:5466359"/>
<proteinExistence type="predicted"/>
<reference evidence="3" key="1">
    <citation type="submission" date="2006-10" db="EMBL/GenBank/DDBJ databases">
        <authorList>
            <person name="Amadeo P."/>
            <person name="Zhao Q."/>
            <person name="Wortman J."/>
            <person name="Fraser-Liggett C."/>
            <person name="Carlton J."/>
        </authorList>
    </citation>
    <scope>NUCLEOTIDE SEQUENCE</scope>
    <source>
        <strain evidence="3">G3</strain>
    </source>
</reference>
<dbReference type="InParanoid" id="A2DF99"/>
<dbReference type="AlphaFoldDB" id="A2DF99"/>
<evidence type="ECO:0000256" key="1">
    <source>
        <dbReference type="SAM" id="Phobius"/>
    </source>
</evidence>
<evidence type="ECO:0000313" key="4">
    <source>
        <dbReference type="Proteomes" id="UP000001542"/>
    </source>
</evidence>
<dbReference type="RefSeq" id="XP_001581813.1">
    <property type="nucleotide sequence ID" value="XM_001581763.1"/>
</dbReference>
<feature type="transmembrane region" description="Helical" evidence="1">
    <location>
        <begin position="219"/>
        <end position="243"/>
    </location>
</feature>
<name>A2DF99_TRIV3</name>
<reference evidence="3" key="2">
    <citation type="journal article" date="2007" name="Science">
        <title>Draft genome sequence of the sexually transmitted pathogen Trichomonas vaginalis.</title>
        <authorList>
            <person name="Carlton J.M."/>
            <person name="Hirt R.P."/>
            <person name="Silva J.C."/>
            <person name="Delcher A.L."/>
            <person name="Schatz M."/>
            <person name="Zhao Q."/>
            <person name="Wortman J.R."/>
            <person name="Bidwell S.L."/>
            <person name="Alsmark U.C.M."/>
            <person name="Besteiro S."/>
            <person name="Sicheritz-Ponten T."/>
            <person name="Noel C.J."/>
            <person name="Dacks J.B."/>
            <person name="Foster P.G."/>
            <person name="Simillion C."/>
            <person name="Van de Peer Y."/>
            <person name="Miranda-Saavedra D."/>
            <person name="Barton G.J."/>
            <person name="Westrop G.D."/>
            <person name="Mueller S."/>
            <person name="Dessi D."/>
            <person name="Fiori P.L."/>
            <person name="Ren Q."/>
            <person name="Paulsen I."/>
            <person name="Zhang H."/>
            <person name="Bastida-Corcuera F.D."/>
            <person name="Simoes-Barbosa A."/>
            <person name="Brown M.T."/>
            <person name="Hayes R.D."/>
            <person name="Mukherjee M."/>
            <person name="Okumura C.Y."/>
            <person name="Schneider R."/>
            <person name="Smith A.J."/>
            <person name="Vanacova S."/>
            <person name="Villalvazo M."/>
            <person name="Haas B.J."/>
            <person name="Pertea M."/>
            <person name="Feldblyum T.V."/>
            <person name="Utterback T.R."/>
            <person name="Shu C.L."/>
            <person name="Osoegawa K."/>
            <person name="de Jong P.J."/>
            <person name="Hrdy I."/>
            <person name="Horvathova L."/>
            <person name="Zubacova Z."/>
            <person name="Dolezal P."/>
            <person name="Malik S.B."/>
            <person name="Logsdon J.M. Jr."/>
            <person name="Henze K."/>
            <person name="Gupta A."/>
            <person name="Wang C.C."/>
            <person name="Dunne R.L."/>
            <person name="Upcroft J.A."/>
            <person name="Upcroft P."/>
            <person name="White O."/>
            <person name="Salzberg S.L."/>
            <person name="Tang P."/>
            <person name="Chiu C.-H."/>
            <person name="Lee Y.-S."/>
            <person name="Embley T.M."/>
            <person name="Coombs G.H."/>
            <person name="Mottram J.C."/>
            <person name="Tachezy J."/>
            <person name="Fraser-Liggett C.M."/>
            <person name="Johnson P.J."/>
        </authorList>
    </citation>
    <scope>NUCLEOTIDE SEQUENCE [LARGE SCALE GENOMIC DNA]</scope>
    <source>
        <strain evidence="3">G3</strain>
    </source>
</reference>
<dbReference type="EMBL" id="DS113194">
    <property type="protein sequence ID" value="EAY20827.1"/>
    <property type="molecule type" value="Genomic_DNA"/>
</dbReference>
<feature type="chain" id="PRO_5002643022" evidence="2">
    <location>
        <begin position="18"/>
        <end position="394"/>
    </location>
</feature>
<protein>
    <submittedName>
        <fullName evidence="3">Uncharacterized protein</fullName>
    </submittedName>
</protein>
<organism evidence="3 4">
    <name type="scientific">Trichomonas vaginalis (strain ATCC PRA-98 / G3)</name>
    <dbReference type="NCBI Taxonomy" id="412133"/>
    <lineage>
        <taxon>Eukaryota</taxon>
        <taxon>Metamonada</taxon>
        <taxon>Parabasalia</taxon>
        <taxon>Trichomonadida</taxon>
        <taxon>Trichomonadidae</taxon>
        <taxon>Trichomonas</taxon>
    </lineage>
</organism>
<dbReference type="Proteomes" id="UP000001542">
    <property type="component" value="Unassembled WGS sequence"/>
</dbReference>
<accession>A2DF99</accession>
<gene>
    <name evidence="3" type="ORF">TVAG_436510</name>
</gene>
<feature type="signal peptide" evidence="2">
    <location>
        <begin position="1"/>
        <end position="17"/>
    </location>
</feature>
<evidence type="ECO:0000256" key="2">
    <source>
        <dbReference type="SAM" id="SignalP"/>
    </source>
</evidence>
<dbReference type="VEuPathDB" id="TrichDB:TVAG_436510"/>
<keyword evidence="1" id="KW-0472">Membrane</keyword>
<keyword evidence="4" id="KW-1185">Reference proteome</keyword>
<dbReference type="VEuPathDB" id="TrichDB:TVAGG3_0565780"/>
<evidence type="ECO:0000313" key="3">
    <source>
        <dbReference type="EMBL" id="EAY20827.1"/>
    </source>
</evidence>
<keyword evidence="1" id="KW-1133">Transmembrane helix</keyword>
<keyword evidence="2" id="KW-0732">Signal</keyword>
<keyword evidence="1" id="KW-0812">Transmembrane</keyword>
<sequence length="394" mass="45523">MFFLFCFSIFSLQWVHGFNNRQNILELLPENDLLRDKLKNEKYDFWVKKDTEDQEGAFTMGSVTYRKYYGHSNEAAIMLQESDDYSLFTPFIQIPSSNNNQTDGNTLILKVDETPNTPQNAEMKIPPKPNEHPLSVRYNKRFQPISDDNIDDDYNPNKENLPLYKKSDAKLSVESSNIDYDESSSTEKYIPRKDPVVPVVRANIQSHQRETPRSNLCSLSYYFIGALGVLSSSVFVMFCVVIIRSRKKNAKIILEESKIDEPSLPILNMQTLDQIYQMIQLFKLNNVGSIIDELNFPSNYSANGFEALKIHYSDNFYLNSNCDTIIIIRNLYQHGKISEAKSLHYLSLFNGLSDHILSWYLIHKPTYNLCGGPNSEQFLASLPKKFPKRLKNKK</sequence>